<evidence type="ECO:0000256" key="5">
    <source>
        <dbReference type="RuleBase" id="RU004508"/>
    </source>
</evidence>
<feature type="modified residue" description="N6-(pyridoxal phosphate)lysine" evidence="4">
    <location>
        <position position="184"/>
    </location>
</feature>
<sequence length="366" mass="41288">MKVPFSYLRDQFSDPDAILRRIRKVVQRGDFTLGKEVREFEEVFRKIIGTKYAIGVNSGTDALFLSMKVLGIGNGDEVITAVNTFIGTVGAVVATGATPVFVDCNEEYILDLNKLEAAITKKTRAIIPVHYAGHPIDMPRLVKLARKHKLYIIEDACQGIAAEINGRRVGSFGEAGAFSLHPLKNINVWSDGGIITTNSKKLYETLKLLRNHGMKNRDEYVSFGYNSRLDTLAATVGLEVIKDLDWITETRIKHATLYDHGLQELRPYITLPPRRPSVRYVYHLYIIQAQRRDQLLGHLKSKGIEAKVHYPIPLHLQECSHGLGYKKGAFPVSEAQTKSIITLPAHQHLSERQIKYVIKTIHNFYL</sequence>
<evidence type="ECO:0000313" key="6">
    <source>
        <dbReference type="EMBL" id="OHA91058.1"/>
    </source>
</evidence>
<dbReference type="PIRSF" id="PIRSF000390">
    <property type="entry name" value="PLP_StrS"/>
    <property type="match status" value="1"/>
</dbReference>
<evidence type="ECO:0000256" key="1">
    <source>
        <dbReference type="ARBA" id="ARBA00022898"/>
    </source>
</evidence>
<accession>A0A1G2T238</accession>
<dbReference type="SUPFAM" id="SSF53383">
    <property type="entry name" value="PLP-dependent transferases"/>
    <property type="match status" value="1"/>
</dbReference>
<gene>
    <name evidence="6" type="ORF">A2665_01025</name>
</gene>
<evidence type="ECO:0000256" key="2">
    <source>
        <dbReference type="ARBA" id="ARBA00037999"/>
    </source>
</evidence>
<dbReference type="InterPro" id="IPR000653">
    <property type="entry name" value="DegT/StrS_aminotransferase"/>
</dbReference>
<dbReference type="AlphaFoldDB" id="A0A1G2T238"/>
<dbReference type="PANTHER" id="PTHR30244">
    <property type="entry name" value="TRANSAMINASE"/>
    <property type="match status" value="1"/>
</dbReference>
<evidence type="ECO:0008006" key="8">
    <source>
        <dbReference type="Google" id="ProtNLM"/>
    </source>
</evidence>
<dbReference type="GO" id="GO:0008483">
    <property type="term" value="F:transaminase activity"/>
    <property type="evidence" value="ECO:0007669"/>
    <property type="project" value="TreeGrafter"/>
</dbReference>
<dbReference type="InterPro" id="IPR015422">
    <property type="entry name" value="PyrdxlP-dep_Trfase_small"/>
</dbReference>
<keyword evidence="1 4" id="KW-0663">Pyridoxal phosphate</keyword>
<feature type="active site" description="Proton acceptor" evidence="3">
    <location>
        <position position="184"/>
    </location>
</feature>
<dbReference type="CDD" id="cd00616">
    <property type="entry name" value="AHBA_syn"/>
    <property type="match status" value="1"/>
</dbReference>
<comment type="similarity">
    <text evidence="2 5">Belongs to the DegT/DnrJ/EryC1 family.</text>
</comment>
<dbReference type="Gene3D" id="3.40.640.10">
    <property type="entry name" value="Type I PLP-dependent aspartate aminotransferase-like (Major domain)"/>
    <property type="match status" value="1"/>
</dbReference>
<dbReference type="InterPro" id="IPR015424">
    <property type="entry name" value="PyrdxlP-dep_Trfase"/>
</dbReference>
<dbReference type="Pfam" id="PF01041">
    <property type="entry name" value="DegT_DnrJ_EryC1"/>
    <property type="match status" value="1"/>
</dbReference>
<evidence type="ECO:0000313" key="7">
    <source>
        <dbReference type="Proteomes" id="UP000177746"/>
    </source>
</evidence>
<dbReference type="InterPro" id="IPR015421">
    <property type="entry name" value="PyrdxlP-dep_Trfase_major"/>
</dbReference>
<name>A0A1G2T238_9BACT</name>
<protein>
    <recommendedName>
        <fullName evidence="8">Transcriptional regulator</fullName>
    </recommendedName>
</protein>
<dbReference type="GO" id="GO:0000271">
    <property type="term" value="P:polysaccharide biosynthetic process"/>
    <property type="evidence" value="ECO:0007669"/>
    <property type="project" value="TreeGrafter"/>
</dbReference>
<organism evidence="6 7">
    <name type="scientific">Candidatus Zambryskibacteria bacterium RIFCSPHIGHO2_01_FULL_46_30</name>
    <dbReference type="NCBI Taxonomy" id="1802739"/>
    <lineage>
        <taxon>Bacteria</taxon>
        <taxon>Candidatus Zambryskiibacteriota</taxon>
    </lineage>
</organism>
<dbReference type="Proteomes" id="UP000177746">
    <property type="component" value="Unassembled WGS sequence"/>
</dbReference>
<proteinExistence type="inferred from homology"/>
<dbReference type="Gene3D" id="3.90.1150.10">
    <property type="entry name" value="Aspartate Aminotransferase, domain 1"/>
    <property type="match status" value="1"/>
</dbReference>
<reference evidence="6 7" key="1">
    <citation type="journal article" date="2016" name="Nat. Commun.">
        <title>Thousands of microbial genomes shed light on interconnected biogeochemical processes in an aquifer system.</title>
        <authorList>
            <person name="Anantharaman K."/>
            <person name="Brown C.T."/>
            <person name="Hug L.A."/>
            <person name="Sharon I."/>
            <person name="Castelle C.J."/>
            <person name="Probst A.J."/>
            <person name="Thomas B.C."/>
            <person name="Singh A."/>
            <person name="Wilkins M.J."/>
            <person name="Karaoz U."/>
            <person name="Brodie E.L."/>
            <person name="Williams K.H."/>
            <person name="Hubbard S.S."/>
            <person name="Banfield J.F."/>
        </authorList>
    </citation>
    <scope>NUCLEOTIDE SEQUENCE [LARGE SCALE GENOMIC DNA]</scope>
</reference>
<comment type="caution">
    <text evidence="6">The sequence shown here is derived from an EMBL/GenBank/DDBJ whole genome shotgun (WGS) entry which is preliminary data.</text>
</comment>
<dbReference type="GO" id="GO:0030170">
    <property type="term" value="F:pyridoxal phosphate binding"/>
    <property type="evidence" value="ECO:0007669"/>
    <property type="project" value="TreeGrafter"/>
</dbReference>
<evidence type="ECO:0000256" key="4">
    <source>
        <dbReference type="PIRSR" id="PIRSR000390-2"/>
    </source>
</evidence>
<dbReference type="EMBL" id="MHVI01000021">
    <property type="protein sequence ID" value="OHA91058.1"/>
    <property type="molecule type" value="Genomic_DNA"/>
</dbReference>
<evidence type="ECO:0000256" key="3">
    <source>
        <dbReference type="PIRSR" id="PIRSR000390-1"/>
    </source>
</evidence>
<dbReference type="PANTHER" id="PTHR30244:SF36">
    <property type="entry name" value="3-OXO-GLUCOSE-6-PHOSPHATE:GLUTAMATE AMINOTRANSFERASE"/>
    <property type="match status" value="1"/>
</dbReference>